<evidence type="ECO:0000313" key="21">
    <source>
        <dbReference type="EMBL" id="AFY85245.1"/>
    </source>
</evidence>
<comment type="similarity">
    <text evidence="3">In the N-terminal section; belongs to the phytochrome family.</text>
</comment>
<dbReference type="PANTHER" id="PTHR43047:SF72">
    <property type="entry name" value="OSMOSENSING HISTIDINE PROTEIN KINASE SLN1"/>
    <property type="match status" value="1"/>
</dbReference>
<feature type="transmembrane region" description="Helical" evidence="16">
    <location>
        <begin position="72"/>
        <end position="93"/>
    </location>
</feature>
<dbReference type="CDD" id="cd00082">
    <property type="entry name" value="HisKA"/>
    <property type="match status" value="1"/>
</dbReference>
<dbReference type="Pfam" id="PF02518">
    <property type="entry name" value="HATPase_c"/>
    <property type="match status" value="1"/>
</dbReference>
<dbReference type="InterPro" id="IPR003594">
    <property type="entry name" value="HATPase_dom"/>
</dbReference>
<evidence type="ECO:0000256" key="5">
    <source>
        <dbReference type="ARBA" id="ARBA00022553"/>
    </source>
</evidence>
<feature type="modified residue" description="4-aspartylphosphate" evidence="14">
    <location>
        <position position="1144"/>
    </location>
</feature>
<dbReference type="SUPFAM" id="SSF55874">
    <property type="entry name" value="ATPase domain of HSP90 chaperone/DNA topoisomerase II/histidine kinase"/>
    <property type="match status" value="1"/>
</dbReference>
<keyword evidence="16" id="KW-0812">Transmembrane</keyword>
<dbReference type="Gene3D" id="3.40.50.2300">
    <property type="match status" value="1"/>
</dbReference>
<dbReference type="KEGG" id="oac:Oscil6304_5773"/>
<dbReference type="FunFam" id="3.30.565.10:FF:000010">
    <property type="entry name" value="Sensor histidine kinase RcsC"/>
    <property type="match status" value="1"/>
</dbReference>
<feature type="transmembrane region" description="Helical" evidence="16">
    <location>
        <begin position="44"/>
        <end position="60"/>
    </location>
</feature>
<dbReference type="InterPro" id="IPR013656">
    <property type="entry name" value="PAS_4"/>
</dbReference>
<keyword evidence="16" id="KW-1133">Transmembrane helix</keyword>
<evidence type="ECO:0000256" key="8">
    <source>
        <dbReference type="ARBA" id="ARBA00022777"/>
    </source>
</evidence>
<evidence type="ECO:0000256" key="7">
    <source>
        <dbReference type="ARBA" id="ARBA00022741"/>
    </source>
</evidence>
<dbReference type="STRING" id="56110.Oscil6304_5773"/>
<feature type="transmembrane region" description="Helical" evidence="16">
    <location>
        <begin position="150"/>
        <end position="172"/>
    </location>
</feature>
<dbReference type="SUPFAM" id="SSF47384">
    <property type="entry name" value="Homodimeric domain of signal transducing histidine kinase"/>
    <property type="match status" value="1"/>
</dbReference>
<dbReference type="SUPFAM" id="SSF55785">
    <property type="entry name" value="PYP-like sensor domain (PAS domain)"/>
    <property type="match status" value="4"/>
</dbReference>
<dbReference type="FunFam" id="1.10.287.130:FF:000038">
    <property type="entry name" value="Sensory transduction histidine kinase"/>
    <property type="match status" value="1"/>
</dbReference>
<dbReference type="PRINTS" id="PR00344">
    <property type="entry name" value="BCTRLSENSOR"/>
</dbReference>
<dbReference type="InterPro" id="IPR036890">
    <property type="entry name" value="HATPase_C_sf"/>
</dbReference>
<evidence type="ECO:0000259" key="19">
    <source>
        <dbReference type="PROSITE" id="PS50112"/>
    </source>
</evidence>
<organism evidence="21 22">
    <name type="scientific">Oscillatoria acuminata PCC 6304</name>
    <dbReference type="NCBI Taxonomy" id="56110"/>
    <lineage>
        <taxon>Bacteria</taxon>
        <taxon>Bacillati</taxon>
        <taxon>Cyanobacteriota</taxon>
        <taxon>Cyanophyceae</taxon>
        <taxon>Oscillatoriophycideae</taxon>
        <taxon>Oscillatoriales</taxon>
        <taxon>Oscillatoriaceae</taxon>
        <taxon>Oscillatoria</taxon>
    </lineage>
</organism>
<dbReference type="eggNOG" id="COG5000">
    <property type="taxonomic scope" value="Bacteria"/>
</dbReference>
<dbReference type="InterPro" id="IPR011006">
    <property type="entry name" value="CheY-like_superfamily"/>
</dbReference>
<evidence type="ECO:0000256" key="10">
    <source>
        <dbReference type="ARBA" id="ARBA00023012"/>
    </source>
</evidence>
<evidence type="ECO:0000256" key="1">
    <source>
        <dbReference type="ARBA" id="ARBA00000085"/>
    </source>
</evidence>
<keyword evidence="22" id="KW-1185">Reference proteome</keyword>
<dbReference type="Pfam" id="PF08448">
    <property type="entry name" value="PAS_4"/>
    <property type="match status" value="3"/>
</dbReference>
<dbReference type="EMBL" id="CP003607">
    <property type="protein sequence ID" value="AFY85245.1"/>
    <property type="molecule type" value="Genomic_DNA"/>
</dbReference>
<dbReference type="InterPro" id="IPR003661">
    <property type="entry name" value="HisK_dim/P_dom"/>
</dbReference>
<keyword evidence="5 14" id="KW-0597">Phosphoprotein</keyword>
<evidence type="ECO:0000256" key="15">
    <source>
        <dbReference type="SAM" id="Coils"/>
    </source>
</evidence>
<feature type="domain" description="PAS" evidence="19">
    <location>
        <begin position="701"/>
        <end position="771"/>
    </location>
</feature>
<dbReference type="CDD" id="cd17546">
    <property type="entry name" value="REC_hyHK_CKI1_RcsC-like"/>
    <property type="match status" value="1"/>
</dbReference>
<evidence type="ECO:0000256" key="6">
    <source>
        <dbReference type="ARBA" id="ARBA00022679"/>
    </source>
</evidence>
<feature type="coiled-coil region" evidence="15">
    <location>
        <begin position="405"/>
        <end position="450"/>
    </location>
</feature>
<evidence type="ECO:0000256" key="9">
    <source>
        <dbReference type="ARBA" id="ARBA00022840"/>
    </source>
</evidence>
<dbReference type="Gene3D" id="1.10.287.130">
    <property type="match status" value="1"/>
</dbReference>
<dbReference type="GO" id="GO:0009927">
    <property type="term" value="F:histidine phosphotransfer kinase activity"/>
    <property type="evidence" value="ECO:0007669"/>
    <property type="project" value="TreeGrafter"/>
</dbReference>
<dbReference type="Gene3D" id="3.30.565.10">
    <property type="entry name" value="Histidine kinase-like ATPase, C-terminal domain"/>
    <property type="match status" value="1"/>
</dbReference>
<dbReference type="HOGENOM" id="CLU_003453_0_0_3"/>
<keyword evidence="10" id="KW-0902">Two-component regulatory system</keyword>
<dbReference type="SUPFAM" id="SSF52172">
    <property type="entry name" value="CheY-like"/>
    <property type="match status" value="1"/>
</dbReference>
<evidence type="ECO:0000259" key="20">
    <source>
        <dbReference type="PROSITE" id="PS50113"/>
    </source>
</evidence>
<dbReference type="InParanoid" id="K9TRR5"/>
<feature type="domain" description="PAS" evidence="19">
    <location>
        <begin position="576"/>
        <end position="630"/>
    </location>
</feature>
<evidence type="ECO:0000256" key="14">
    <source>
        <dbReference type="PROSITE-ProRule" id="PRU00169"/>
    </source>
</evidence>
<keyword evidence="15" id="KW-0175">Coiled coil</keyword>
<dbReference type="eggNOG" id="COG5002">
    <property type="taxonomic scope" value="Bacteria"/>
</dbReference>
<evidence type="ECO:0000256" key="2">
    <source>
        <dbReference type="ARBA" id="ARBA00004370"/>
    </source>
</evidence>
<keyword evidence="8" id="KW-0418">Kinase</keyword>
<evidence type="ECO:0000256" key="11">
    <source>
        <dbReference type="ARBA" id="ARBA00023136"/>
    </source>
</evidence>
<keyword evidence="12" id="KW-0131">Cell cycle</keyword>
<feature type="transmembrane region" description="Helical" evidence="16">
    <location>
        <begin position="184"/>
        <end position="203"/>
    </location>
</feature>
<dbReference type="InterPro" id="IPR035965">
    <property type="entry name" value="PAS-like_dom_sf"/>
</dbReference>
<dbReference type="SMART" id="SM00387">
    <property type="entry name" value="HATPase_c"/>
    <property type="match status" value="1"/>
</dbReference>
<dbReference type="InterPro" id="IPR000014">
    <property type="entry name" value="PAS"/>
</dbReference>
<proteinExistence type="inferred from homology"/>
<dbReference type="PROSITE" id="PS50113">
    <property type="entry name" value="PAC"/>
    <property type="match status" value="1"/>
</dbReference>
<protein>
    <recommendedName>
        <fullName evidence="13">Circadian input-output histidine kinase CikA</fullName>
        <ecNumber evidence="4">2.7.13.3</ecNumber>
    </recommendedName>
</protein>
<dbReference type="Pfam" id="PF00512">
    <property type="entry name" value="HisKA"/>
    <property type="match status" value="1"/>
</dbReference>
<dbReference type="eggNOG" id="COG0745">
    <property type="taxonomic scope" value="Bacteria"/>
</dbReference>
<comment type="catalytic activity">
    <reaction evidence="1">
        <text>ATP + protein L-histidine = ADP + protein N-phospho-L-histidine.</text>
        <dbReference type="EC" id="2.7.13.3"/>
    </reaction>
</comment>
<dbReference type="InterPro" id="IPR036097">
    <property type="entry name" value="HisK_dim/P_sf"/>
</dbReference>
<gene>
    <name evidence="21" type="ORF">Oscil6304_5773</name>
</gene>
<dbReference type="OrthoDB" id="9812358at2"/>
<keyword evidence="9" id="KW-0067">ATP-binding</keyword>
<dbReference type="InterPro" id="IPR005467">
    <property type="entry name" value="His_kinase_dom"/>
</dbReference>
<evidence type="ECO:0000256" key="3">
    <source>
        <dbReference type="ARBA" id="ARBA00006402"/>
    </source>
</evidence>
<dbReference type="Proteomes" id="UP000010367">
    <property type="component" value="Chromosome"/>
</dbReference>
<dbReference type="Pfam" id="PF00072">
    <property type="entry name" value="Response_reg"/>
    <property type="match status" value="1"/>
</dbReference>
<dbReference type="GO" id="GO:0005886">
    <property type="term" value="C:plasma membrane"/>
    <property type="evidence" value="ECO:0007669"/>
    <property type="project" value="TreeGrafter"/>
</dbReference>
<evidence type="ECO:0000313" key="22">
    <source>
        <dbReference type="Proteomes" id="UP000010367"/>
    </source>
</evidence>
<dbReference type="SMART" id="SM00448">
    <property type="entry name" value="REC"/>
    <property type="match status" value="1"/>
</dbReference>
<name>K9TRR5_9CYAN</name>
<feature type="transmembrane region" description="Helical" evidence="16">
    <location>
        <begin position="119"/>
        <end position="138"/>
    </location>
</feature>
<dbReference type="CDD" id="cd16922">
    <property type="entry name" value="HATPase_EvgS-ArcB-TorS-like"/>
    <property type="match status" value="1"/>
</dbReference>
<keyword evidence="6" id="KW-0808">Transferase</keyword>
<dbReference type="CDD" id="cd00130">
    <property type="entry name" value="PAS"/>
    <property type="match status" value="2"/>
</dbReference>
<evidence type="ECO:0000256" key="4">
    <source>
        <dbReference type="ARBA" id="ARBA00012438"/>
    </source>
</evidence>
<accession>K9TRR5</accession>
<dbReference type="PROSITE" id="PS50110">
    <property type="entry name" value="RESPONSE_REGULATORY"/>
    <property type="match status" value="1"/>
</dbReference>
<evidence type="ECO:0000256" key="12">
    <source>
        <dbReference type="ARBA" id="ARBA00023306"/>
    </source>
</evidence>
<dbReference type="NCBIfam" id="TIGR00229">
    <property type="entry name" value="sensory_box"/>
    <property type="match status" value="3"/>
</dbReference>
<dbReference type="RefSeq" id="WP_015151851.1">
    <property type="nucleotide sequence ID" value="NC_019693.1"/>
</dbReference>
<dbReference type="PROSITE" id="PS50109">
    <property type="entry name" value="HIS_KIN"/>
    <property type="match status" value="1"/>
</dbReference>
<dbReference type="SMART" id="SM00091">
    <property type="entry name" value="PAS"/>
    <property type="match status" value="3"/>
</dbReference>
<feature type="domain" description="Response regulatory" evidence="18">
    <location>
        <begin position="1095"/>
        <end position="1211"/>
    </location>
</feature>
<feature type="domain" description="Histidine kinase" evidence="17">
    <location>
        <begin position="843"/>
        <end position="1069"/>
    </location>
</feature>
<keyword evidence="7" id="KW-0547">Nucleotide-binding</keyword>
<dbReference type="PANTHER" id="PTHR43047">
    <property type="entry name" value="TWO-COMPONENT HISTIDINE PROTEIN KINASE"/>
    <property type="match status" value="1"/>
</dbReference>
<dbReference type="GO" id="GO:0005524">
    <property type="term" value="F:ATP binding"/>
    <property type="evidence" value="ECO:0007669"/>
    <property type="project" value="UniProtKB-KW"/>
</dbReference>
<dbReference type="PROSITE" id="PS50112">
    <property type="entry name" value="PAS"/>
    <property type="match status" value="2"/>
</dbReference>
<reference evidence="21 22" key="1">
    <citation type="submission" date="2012-06" db="EMBL/GenBank/DDBJ databases">
        <title>Finished chromosome of genome of Oscillatoria acuminata PCC 6304.</title>
        <authorList>
            <consortium name="US DOE Joint Genome Institute"/>
            <person name="Gugger M."/>
            <person name="Coursin T."/>
            <person name="Rippka R."/>
            <person name="Tandeau De Marsac N."/>
            <person name="Huntemann M."/>
            <person name="Wei C.-L."/>
            <person name="Han J."/>
            <person name="Detter J.C."/>
            <person name="Han C."/>
            <person name="Tapia R."/>
            <person name="Davenport K."/>
            <person name="Daligault H."/>
            <person name="Erkkila T."/>
            <person name="Gu W."/>
            <person name="Munk A.C.C."/>
            <person name="Teshima H."/>
            <person name="Xu Y."/>
            <person name="Chain P."/>
            <person name="Chen A."/>
            <person name="Krypides N."/>
            <person name="Mavromatis K."/>
            <person name="Markowitz V."/>
            <person name="Szeto E."/>
            <person name="Ivanova N."/>
            <person name="Mikhailova N."/>
            <person name="Ovchinnikova G."/>
            <person name="Pagani I."/>
            <person name="Pati A."/>
            <person name="Goodwin L."/>
            <person name="Peters L."/>
            <person name="Pitluck S."/>
            <person name="Woyke T."/>
            <person name="Kerfeld C."/>
        </authorList>
    </citation>
    <scope>NUCLEOTIDE SEQUENCE [LARGE SCALE GENOMIC DNA]</scope>
    <source>
        <strain evidence="21 22">PCC 6304</strain>
    </source>
</reference>
<evidence type="ECO:0000256" key="16">
    <source>
        <dbReference type="SAM" id="Phobius"/>
    </source>
</evidence>
<evidence type="ECO:0000256" key="13">
    <source>
        <dbReference type="ARBA" id="ARBA00074306"/>
    </source>
</evidence>
<dbReference type="InterPro" id="IPR001789">
    <property type="entry name" value="Sig_transdc_resp-reg_receiver"/>
</dbReference>
<dbReference type="PATRIC" id="fig|56110.3.peg.7089"/>
<dbReference type="EC" id="2.7.13.3" evidence="4"/>
<dbReference type="InterPro" id="IPR000700">
    <property type="entry name" value="PAS-assoc_C"/>
</dbReference>
<dbReference type="Gene3D" id="3.30.450.20">
    <property type="entry name" value="PAS domain"/>
    <property type="match status" value="4"/>
</dbReference>
<keyword evidence="11 16" id="KW-0472">Membrane</keyword>
<feature type="transmembrane region" description="Helical" evidence="16">
    <location>
        <begin position="252"/>
        <end position="271"/>
    </location>
</feature>
<feature type="domain" description="PAC" evidence="20">
    <location>
        <begin position="774"/>
        <end position="825"/>
    </location>
</feature>
<comment type="subcellular location">
    <subcellularLocation>
        <location evidence="2">Membrane</location>
    </subcellularLocation>
</comment>
<dbReference type="GO" id="GO:0000155">
    <property type="term" value="F:phosphorelay sensor kinase activity"/>
    <property type="evidence" value="ECO:0007669"/>
    <property type="project" value="InterPro"/>
</dbReference>
<feature type="transmembrane region" description="Helical" evidence="16">
    <location>
        <begin position="7"/>
        <end position="24"/>
    </location>
</feature>
<evidence type="ECO:0000259" key="18">
    <source>
        <dbReference type="PROSITE" id="PS50110"/>
    </source>
</evidence>
<dbReference type="InterPro" id="IPR004358">
    <property type="entry name" value="Sig_transdc_His_kin-like_C"/>
</dbReference>
<sequence>MTYRISRVATAFVIFMGAIHLLGWHFNLEWFTNGLAENPYRMKPNTALCFVFCGTALGLLQHQRLTRRWQSLVWGLAGVVIAIASLTLIQYIFGWNFGIDELLVPHLRASPTTPYPGRMGESVALNFIFIATSLLLLAQQTPRHDRLAQILTLIVALIALVPLVGHLFGSAVLYELLVSTTSTAFNTALTFLLLSVGILFTRPQQGLMQTILSPLAGGMIARRLLPWAIALPLALSWLIFQGYKLEWYDPRTAYACLIISEIVIFSIGIYIQAQVINRIEGDRQESQRWFQSAIMNSPVPIMLHAEDGEVLQINTTWSRISGYQLADIPTLNDWTEKAYQDRTKNPREPIQKIYALEAGQVLEKEQTVRTKTGENLVWYFYAVTLGKTGDRRKITMSTAIDITVRKQAEQALLELNQTLEKRIAKRTIELEQQLHQRQQIEANLRASQALLNSLIECNTDIITAMDTDYNCLVANEAAKTEFSKLFGRSFDVGDNLLEALSHLPSGQANAREVWERAFRGENFSIILELGELPQDRAYYELNYSSMRDASGEILGASLMSRNVNARIKADQALRESEARFQAFMNHSPALAWISDREGKIVYSNQNLASLFGQSVEELLGKTPFDLHPRDIAEQHVANTRLVADGGEVVEAIESAFRSDGSLGEFLVYKFPIEIDGGEHLVGGVGLNITNQIQAEKALRESEAKLKAILDNAPAGIFLKDLQGKIVLANQYILDLLQISEEQCLGKTSAELIPGEFSEQIDAQERNLLENGVPYSCEEYLPQPDGIHTYYTVKLILHDLSGQPYGICGITTDISDRKRAEIALLEAKEAAEAANLTKSAFLANMSHELRTPLNAILGFSQILAQDSSLNPPQREQIAIINSSGEHLLNLINDVLEISKIEAGRSALHLSSFDFYSLITGLEAMLQVKAASKGLQIIFDRDSVPQYITTDESKLRQVLTNLVGNAIKFTREGGVSLRVRATELKETDLEPASRFCFYFEIEDTGMGIAEEELPGLFTPFHQTATGRNASEGTGLGLSISRKFVQMMGGDIEVSSRLNVGTLVKFTIQVSVAQASDLQTASRVQRIIGLEPDQPSYRILVVDDRPESRRLIRCYLEPLGFEVREAENGQQALEVWENWEPHLIVMDMQMPVMNGYEATRQIRSHLKGQATVVIALTASAFEENRSLILSAGCDEFLRKPCRQEVLLETFAQHLGVRYRYEDPESGVEDKGDSWDATFIPDPSALQGMPLPWIGALHNAALAADSEAIEELIQEIPEGSGAIAHCLQDWTDNFRFDKITELTQELLYE</sequence>
<dbReference type="SMART" id="SM00388">
    <property type="entry name" value="HisKA"/>
    <property type="match status" value="1"/>
</dbReference>
<evidence type="ECO:0000259" key="17">
    <source>
        <dbReference type="PROSITE" id="PS50109"/>
    </source>
</evidence>